<protein>
    <recommendedName>
        <fullName evidence="3">Solute-binding protein family 3/N-terminal domain-containing protein</fullName>
    </recommendedName>
</protein>
<name>A0ABN6S7B7_9BACT</name>
<dbReference type="Proteomes" id="UP001317742">
    <property type="component" value="Chromosome"/>
</dbReference>
<evidence type="ECO:0000313" key="4">
    <source>
        <dbReference type="EMBL" id="BDQ37997.1"/>
    </source>
</evidence>
<feature type="domain" description="Solute-binding protein family 3/N-terminal" evidence="3">
    <location>
        <begin position="49"/>
        <end position="267"/>
    </location>
</feature>
<evidence type="ECO:0000256" key="2">
    <source>
        <dbReference type="SAM" id="Phobius"/>
    </source>
</evidence>
<proteinExistence type="predicted"/>
<dbReference type="EMBL" id="AP026709">
    <property type="protein sequence ID" value="BDQ37997.1"/>
    <property type="molecule type" value="Genomic_DNA"/>
</dbReference>
<evidence type="ECO:0000313" key="5">
    <source>
        <dbReference type="Proteomes" id="UP001317742"/>
    </source>
</evidence>
<keyword evidence="2" id="KW-0472">Membrane</keyword>
<evidence type="ECO:0000256" key="1">
    <source>
        <dbReference type="ARBA" id="ARBA00022729"/>
    </source>
</evidence>
<dbReference type="SMART" id="SM00062">
    <property type="entry name" value="PBPb"/>
    <property type="match status" value="1"/>
</dbReference>
<accession>A0ABN6S7B7</accession>
<dbReference type="PANTHER" id="PTHR35936:SF17">
    <property type="entry name" value="ARGININE-BINDING EXTRACELLULAR PROTEIN ARTP"/>
    <property type="match status" value="1"/>
</dbReference>
<keyword evidence="5" id="KW-1185">Reference proteome</keyword>
<organism evidence="4 5">
    <name type="scientific">Pseudodesulfovibrio nedwellii</name>
    <dbReference type="NCBI Taxonomy" id="2973072"/>
    <lineage>
        <taxon>Bacteria</taxon>
        <taxon>Pseudomonadati</taxon>
        <taxon>Thermodesulfobacteriota</taxon>
        <taxon>Desulfovibrionia</taxon>
        <taxon>Desulfovibrionales</taxon>
        <taxon>Desulfovibrionaceae</taxon>
    </lineage>
</organism>
<dbReference type="Gene3D" id="3.40.190.10">
    <property type="entry name" value="Periplasmic binding protein-like II"/>
    <property type="match status" value="2"/>
</dbReference>
<keyword evidence="1" id="KW-0732">Signal</keyword>
<gene>
    <name evidence="4" type="ORF">SYK_23570</name>
</gene>
<keyword evidence="2" id="KW-0812">Transmembrane</keyword>
<evidence type="ECO:0000259" key="3">
    <source>
        <dbReference type="SMART" id="SM00062"/>
    </source>
</evidence>
<dbReference type="Pfam" id="PF00497">
    <property type="entry name" value="SBP_bac_3"/>
    <property type="match status" value="1"/>
</dbReference>
<dbReference type="SUPFAM" id="SSF53850">
    <property type="entry name" value="Periplasmic binding protein-like II"/>
    <property type="match status" value="1"/>
</dbReference>
<reference evidence="4 5" key="1">
    <citation type="submission" date="2022-08" db="EMBL/GenBank/DDBJ databases">
        <title>Genome Sequence of the sulphate-reducing bacterium, Pseudodesulfovibrio sp. SYK.</title>
        <authorList>
            <person name="Kondo R."/>
            <person name="Kataoka T."/>
        </authorList>
    </citation>
    <scope>NUCLEOTIDE SEQUENCE [LARGE SCALE GENOMIC DNA]</scope>
    <source>
        <strain evidence="4 5">SYK</strain>
    </source>
</reference>
<dbReference type="InterPro" id="IPR001638">
    <property type="entry name" value="Solute-binding_3/MltF_N"/>
</dbReference>
<keyword evidence="2" id="KW-1133">Transmembrane helix</keyword>
<sequence length="305" mass="33890">MQSLNNRLHIAIVHTPVIMLVILMAMMSAAVSSTDAAPKRDNAWYFAHGVTVVNPPNSAPLSFQGINGEPKGYLIDIWKKWSDKTGIPVTFRFEEWAKTIPLVANSECDIHGGLFINEERAKFLDFSMSFHELESTLLVKIEYDTDLSTIYDTYTVGILENGYTEYFFRKNKINLTVKKFPTNGGIAKALADNTIQAAAGDHPVLGFEVGKKGSGHGLIVKQILFTKTIHGAVTKGNTVLLNLMDQGFSDITIAEYRNIASHWFVFHAKKTEWIRYGLIAATVLFIATMIAILLGRSKAGLDFEE</sequence>
<feature type="transmembrane region" description="Helical" evidence="2">
    <location>
        <begin position="12"/>
        <end position="31"/>
    </location>
</feature>
<feature type="transmembrane region" description="Helical" evidence="2">
    <location>
        <begin position="273"/>
        <end position="295"/>
    </location>
</feature>
<dbReference type="PANTHER" id="PTHR35936">
    <property type="entry name" value="MEMBRANE-BOUND LYTIC MUREIN TRANSGLYCOSYLASE F"/>
    <property type="match status" value="1"/>
</dbReference>